<protein>
    <submittedName>
        <fullName evidence="5">Histidine triad (HIT) family protein</fullName>
    </submittedName>
</protein>
<dbReference type="Proteomes" id="UP001157946">
    <property type="component" value="Unassembled WGS sequence"/>
</dbReference>
<dbReference type="PRINTS" id="PR00332">
    <property type="entry name" value="HISTRIAD"/>
</dbReference>
<dbReference type="EMBL" id="FXTU01000002">
    <property type="protein sequence ID" value="SMP12549.1"/>
    <property type="molecule type" value="Genomic_DNA"/>
</dbReference>
<accession>A0AA45WLU3</accession>
<keyword evidence="6" id="KW-1185">Reference proteome</keyword>
<evidence type="ECO:0000256" key="3">
    <source>
        <dbReference type="PROSITE-ProRule" id="PRU00464"/>
    </source>
</evidence>
<evidence type="ECO:0000259" key="4">
    <source>
        <dbReference type="PROSITE" id="PS51084"/>
    </source>
</evidence>
<evidence type="ECO:0000313" key="5">
    <source>
        <dbReference type="EMBL" id="SMP12549.1"/>
    </source>
</evidence>
<dbReference type="InterPro" id="IPR001310">
    <property type="entry name" value="Histidine_triad_HIT"/>
</dbReference>
<dbReference type="InterPro" id="IPR011146">
    <property type="entry name" value="HIT-like"/>
</dbReference>
<dbReference type="PROSITE" id="PS51084">
    <property type="entry name" value="HIT_2"/>
    <property type="match status" value="1"/>
</dbReference>
<dbReference type="AlphaFoldDB" id="A0AA45WLU3"/>
<proteinExistence type="predicted"/>
<dbReference type="SUPFAM" id="SSF54197">
    <property type="entry name" value="HIT-like"/>
    <property type="match status" value="1"/>
</dbReference>
<reference evidence="5" key="1">
    <citation type="submission" date="2017-05" db="EMBL/GenBank/DDBJ databases">
        <authorList>
            <person name="Varghese N."/>
            <person name="Submissions S."/>
        </authorList>
    </citation>
    <scope>NUCLEOTIDE SEQUENCE</scope>
    <source>
        <strain evidence="5">DSM 45262</strain>
    </source>
</reference>
<dbReference type="CDD" id="cd01276">
    <property type="entry name" value="PKCI_related"/>
    <property type="match status" value="1"/>
</dbReference>
<dbReference type="PROSITE" id="PS00892">
    <property type="entry name" value="HIT_1"/>
    <property type="match status" value="1"/>
</dbReference>
<dbReference type="Pfam" id="PF01230">
    <property type="entry name" value="HIT"/>
    <property type="match status" value="1"/>
</dbReference>
<dbReference type="Gene3D" id="3.30.428.10">
    <property type="entry name" value="HIT-like"/>
    <property type="match status" value="1"/>
</dbReference>
<feature type="domain" description="HIT" evidence="4">
    <location>
        <begin position="6"/>
        <end position="115"/>
    </location>
</feature>
<evidence type="ECO:0000313" key="6">
    <source>
        <dbReference type="Proteomes" id="UP001157946"/>
    </source>
</evidence>
<name>A0AA45WLU3_9BACL</name>
<feature type="short sequence motif" description="Histidine triad motif" evidence="2 3">
    <location>
        <begin position="99"/>
        <end position="103"/>
    </location>
</feature>
<evidence type="ECO:0000256" key="2">
    <source>
        <dbReference type="PIRSR" id="PIRSR601310-3"/>
    </source>
</evidence>
<organism evidence="5 6">
    <name type="scientific">Laceyella tengchongensis</name>
    <dbReference type="NCBI Taxonomy" id="574699"/>
    <lineage>
        <taxon>Bacteria</taxon>
        <taxon>Bacillati</taxon>
        <taxon>Bacillota</taxon>
        <taxon>Bacilli</taxon>
        <taxon>Bacillales</taxon>
        <taxon>Thermoactinomycetaceae</taxon>
        <taxon>Laceyella</taxon>
    </lineage>
</organism>
<comment type="caution">
    <text evidence="5">The sequence shown here is derived from an EMBL/GenBank/DDBJ whole genome shotgun (WGS) entry which is preliminary data.</text>
</comment>
<dbReference type="PANTHER" id="PTHR23089">
    <property type="entry name" value="HISTIDINE TRIAD HIT PROTEIN"/>
    <property type="match status" value="1"/>
</dbReference>
<evidence type="ECO:0000256" key="1">
    <source>
        <dbReference type="PIRSR" id="PIRSR601310-1"/>
    </source>
</evidence>
<sequence length="115" mass="12765">MMEQCIFCQIVEGKIPSKKVYEDEHVLAFHDISPVAPTHVLVIPKRHIASLMEIAPEDHVLLGKIFSAIQTVSRELGLAEKGFRVVNNIGEDGGQTVHHIHFHVIGGRTLTWPPG</sequence>
<dbReference type="InterPro" id="IPR019808">
    <property type="entry name" value="Histidine_triad_CS"/>
</dbReference>
<feature type="active site" description="Tele-AMP-histidine intermediate" evidence="1">
    <location>
        <position position="101"/>
    </location>
</feature>
<dbReference type="GO" id="GO:0003824">
    <property type="term" value="F:catalytic activity"/>
    <property type="evidence" value="ECO:0007669"/>
    <property type="project" value="InterPro"/>
</dbReference>
<dbReference type="InterPro" id="IPR036265">
    <property type="entry name" value="HIT-like_sf"/>
</dbReference>
<gene>
    <name evidence="5" type="ORF">SAMN06265361_102371</name>
</gene>